<evidence type="ECO:0000313" key="3">
    <source>
        <dbReference type="Proteomes" id="UP001346149"/>
    </source>
</evidence>
<dbReference type="AlphaFoldDB" id="A0AAN7LYK3"/>
<feature type="chain" id="PRO_5042903130" description="Dirigent protein" evidence="1">
    <location>
        <begin position="23"/>
        <end position="116"/>
    </location>
</feature>
<comment type="caution">
    <text evidence="2">The sequence shown here is derived from an EMBL/GenBank/DDBJ whole genome shotgun (WGS) entry which is preliminary data.</text>
</comment>
<evidence type="ECO:0008006" key="4">
    <source>
        <dbReference type="Google" id="ProtNLM"/>
    </source>
</evidence>
<sequence length="116" mass="12425">MEMMLTFKSLLQAVSMFLAVYAINFPQDEDVGHTLSILGQSYEGIFKAQVQSAGAIMQADEIDWDGPGCSGPGLGGTWPPGPVATTQAGPIATSMLNHDMIILLYDVYNGNHDAFD</sequence>
<keyword evidence="3" id="KW-1185">Reference proteome</keyword>
<protein>
    <recommendedName>
        <fullName evidence="4">Dirigent protein</fullName>
    </recommendedName>
</protein>
<organism evidence="2 3">
    <name type="scientific">Trapa natans</name>
    <name type="common">Water chestnut</name>
    <dbReference type="NCBI Taxonomy" id="22666"/>
    <lineage>
        <taxon>Eukaryota</taxon>
        <taxon>Viridiplantae</taxon>
        <taxon>Streptophyta</taxon>
        <taxon>Embryophyta</taxon>
        <taxon>Tracheophyta</taxon>
        <taxon>Spermatophyta</taxon>
        <taxon>Magnoliopsida</taxon>
        <taxon>eudicotyledons</taxon>
        <taxon>Gunneridae</taxon>
        <taxon>Pentapetalae</taxon>
        <taxon>rosids</taxon>
        <taxon>malvids</taxon>
        <taxon>Myrtales</taxon>
        <taxon>Lythraceae</taxon>
        <taxon>Trapa</taxon>
    </lineage>
</organism>
<reference evidence="2 3" key="1">
    <citation type="journal article" date="2023" name="Hortic Res">
        <title>Pangenome of water caltrop reveals structural variations and asymmetric subgenome divergence after allopolyploidization.</title>
        <authorList>
            <person name="Zhang X."/>
            <person name="Chen Y."/>
            <person name="Wang L."/>
            <person name="Yuan Y."/>
            <person name="Fang M."/>
            <person name="Shi L."/>
            <person name="Lu R."/>
            <person name="Comes H.P."/>
            <person name="Ma Y."/>
            <person name="Chen Y."/>
            <person name="Huang G."/>
            <person name="Zhou Y."/>
            <person name="Zheng Z."/>
            <person name="Qiu Y."/>
        </authorList>
    </citation>
    <scope>NUCLEOTIDE SEQUENCE [LARGE SCALE GENOMIC DNA]</scope>
    <source>
        <strain evidence="2">F231</strain>
    </source>
</reference>
<keyword evidence="1" id="KW-0732">Signal</keyword>
<accession>A0AAN7LYK3</accession>
<gene>
    <name evidence="2" type="ORF">SAY86_019937</name>
</gene>
<dbReference type="EMBL" id="JAXQNO010000011">
    <property type="protein sequence ID" value="KAK4788618.1"/>
    <property type="molecule type" value="Genomic_DNA"/>
</dbReference>
<evidence type="ECO:0000313" key="2">
    <source>
        <dbReference type="EMBL" id="KAK4788618.1"/>
    </source>
</evidence>
<dbReference type="Proteomes" id="UP001346149">
    <property type="component" value="Unassembled WGS sequence"/>
</dbReference>
<feature type="signal peptide" evidence="1">
    <location>
        <begin position="1"/>
        <end position="22"/>
    </location>
</feature>
<evidence type="ECO:0000256" key="1">
    <source>
        <dbReference type="SAM" id="SignalP"/>
    </source>
</evidence>
<proteinExistence type="predicted"/>
<name>A0AAN7LYK3_TRANT</name>